<gene>
    <name evidence="19" type="primary">LOC113049479</name>
</gene>
<evidence type="ECO:0000256" key="12">
    <source>
        <dbReference type="ARBA" id="ARBA00023180"/>
    </source>
</evidence>
<dbReference type="PROSITE" id="PS50261">
    <property type="entry name" value="G_PROTEIN_RECEP_F2_4"/>
    <property type="match status" value="1"/>
</dbReference>
<dbReference type="Proteomes" id="UP000515129">
    <property type="component" value="Chromosome 1"/>
</dbReference>
<evidence type="ECO:0000256" key="15">
    <source>
        <dbReference type="SAM" id="SignalP"/>
    </source>
</evidence>
<dbReference type="GO" id="GO:0007189">
    <property type="term" value="P:adenylate cyclase-activating G protein-coupled receptor signaling pathway"/>
    <property type="evidence" value="ECO:0007669"/>
    <property type="project" value="TreeGrafter"/>
</dbReference>
<feature type="transmembrane region" description="Helical" evidence="14">
    <location>
        <begin position="1715"/>
        <end position="1746"/>
    </location>
</feature>
<accession>A0A6P6K624</accession>
<evidence type="ECO:0000256" key="11">
    <source>
        <dbReference type="ARBA" id="ARBA00023157"/>
    </source>
</evidence>
<feature type="chain" id="PRO_5028469402" evidence="15">
    <location>
        <begin position="35"/>
        <end position="1930"/>
    </location>
</feature>
<feature type="compositionally biased region" description="Low complexity" evidence="13">
    <location>
        <begin position="1220"/>
        <end position="1336"/>
    </location>
</feature>
<feature type="transmembrane region" description="Helical" evidence="14">
    <location>
        <begin position="1766"/>
        <end position="1785"/>
    </location>
</feature>
<reference evidence="19" key="1">
    <citation type="submission" date="2025-08" db="UniProtKB">
        <authorList>
            <consortium name="RefSeq"/>
        </authorList>
    </citation>
    <scope>IDENTIFICATION</scope>
    <source>
        <strain evidence="19">Wakin</strain>
        <tissue evidence="19">Muscle</tissue>
    </source>
</reference>
<keyword evidence="8" id="KW-0106">Calcium</keyword>
<feature type="transmembrane region" description="Helical" evidence="14">
    <location>
        <begin position="1689"/>
        <end position="1709"/>
    </location>
</feature>
<feature type="region of interest" description="Disordered" evidence="13">
    <location>
        <begin position="953"/>
        <end position="989"/>
    </location>
</feature>
<dbReference type="PANTHER" id="PTHR12011:SF469">
    <property type="entry name" value="ADHESION G PROTEIN-COUPLED RECEPTOR E1-RELATED"/>
    <property type="match status" value="1"/>
</dbReference>
<feature type="compositionally biased region" description="Low complexity" evidence="13">
    <location>
        <begin position="1029"/>
        <end position="1048"/>
    </location>
</feature>
<dbReference type="RefSeq" id="XP_026067694.1">
    <property type="nucleotide sequence ID" value="XM_026211909.1"/>
</dbReference>
<dbReference type="OrthoDB" id="6131209at2759"/>
<keyword evidence="5 14" id="KW-0812">Transmembrane</keyword>
<evidence type="ECO:0000256" key="7">
    <source>
        <dbReference type="ARBA" id="ARBA00022737"/>
    </source>
</evidence>
<organism evidence="18 19">
    <name type="scientific">Carassius auratus</name>
    <name type="common">Goldfish</name>
    <dbReference type="NCBI Taxonomy" id="7957"/>
    <lineage>
        <taxon>Eukaryota</taxon>
        <taxon>Metazoa</taxon>
        <taxon>Chordata</taxon>
        <taxon>Craniata</taxon>
        <taxon>Vertebrata</taxon>
        <taxon>Euteleostomi</taxon>
        <taxon>Actinopterygii</taxon>
        <taxon>Neopterygii</taxon>
        <taxon>Teleostei</taxon>
        <taxon>Ostariophysi</taxon>
        <taxon>Cypriniformes</taxon>
        <taxon>Cyprinidae</taxon>
        <taxon>Cyprininae</taxon>
        <taxon>Carassius</taxon>
    </lineage>
</organism>
<keyword evidence="6 15" id="KW-0732">Signal</keyword>
<dbReference type="PANTHER" id="PTHR12011">
    <property type="entry name" value="ADHESION G-PROTEIN COUPLED RECEPTOR"/>
    <property type="match status" value="1"/>
</dbReference>
<dbReference type="InterPro" id="IPR057774">
    <property type="entry name" value="D8C_UMOD/GP2/OIT3-like"/>
</dbReference>
<evidence type="ECO:0000256" key="13">
    <source>
        <dbReference type="SAM" id="MobiDB-lite"/>
    </source>
</evidence>
<feature type="compositionally biased region" description="Low complexity" evidence="13">
    <location>
        <begin position="1114"/>
        <end position="1164"/>
    </location>
</feature>
<dbReference type="InterPro" id="IPR000832">
    <property type="entry name" value="GPCR_2_secretin-like"/>
</dbReference>
<dbReference type="PROSITE" id="PS50221">
    <property type="entry name" value="GAIN_B"/>
    <property type="match status" value="1"/>
</dbReference>
<evidence type="ECO:0000256" key="2">
    <source>
        <dbReference type="ARBA" id="ARBA00007343"/>
    </source>
</evidence>
<dbReference type="SMART" id="SM00303">
    <property type="entry name" value="GPS"/>
    <property type="match status" value="1"/>
</dbReference>
<keyword evidence="11" id="KW-1015">Disulfide bond</keyword>
<keyword evidence="3" id="KW-1003">Cell membrane</keyword>
<dbReference type="InterPro" id="IPR017981">
    <property type="entry name" value="GPCR_2-like_7TM"/>
</dbReference>
<feature type="transmembrane region" description="Helical" evidence="14">
    <location>
        <begin position="1878"/>
        <end position="1898"/>
    </location>
</feature>
<feature type="signal peptide" evidence="15">
    <location>
        <begin position="1"/>
        <end position="34"/>
    </location>
</feature>
<evidence type="ECO:0000256" key="6">
    <source>
        <dbReference type="ARBA" id="ARBA00022729"/>
    </source>
</evidence>
<dbReference type="Pfam" id="PF01825">
    <property type="entry name" value="GPS"/>
    <property type="match status" value="1"/>
</dbReference>
<dbReference type="Gene3D" id="1.20.1070.10">
    <property type="entry name" value="Rhodopsin 7-helix transmembrane proteins"/>
    <property type="match status" value="1"/>
</dbReference>
<feature type="region of interest" description="Disordered" evidence="13">
    <location>
        <begin position="1219"/>
        <end position="1336"/>
    </location>
</feature>
<keyword evidence="18" id="KW-1185">Reference proteome</keyword>
<feature type="compositionally biased region" description="Low complexity" evidence="13">
    <location>
        <begin position="1186"/>
        <end position="1207"/>
    </location>
</feature>
<feature type="domain" description="GAIN-B" evidence="16">
    <location>
        <begin position="1495"/>
        <end position="1646"/>
    </location>
</feature>
<dbReference type="GO" id="GO:0007166">
    <property type="term" value="P:cell surface receptor signaling pathway"/>
    <property type="evidence" value="ECO:0007669"/>
    <property type="project" value="InterPro"/>
</dbReference>
<feature type="transmembrane region" description="Helical" evidence="14">
    <location>
        <begin position="1805"/>
        <end position="1827"/>
    </location>
</feature>
<evidence type="ECO:0000256" key="14">
    <source>
        <dbReference type="SAM" id="Phobius"/>
    </source>
</evidence>
<dbReference type="InterPro" id="IPR046338">
    <property type="entry name" value="GAIN_dom_sf"/>
</dbReference>
<evidence type="ECO:0000313" key="18">
    <source>
        <dbReference type="Proteomes" id="UP000515129"/>
    </source>
</evidence>
<feature type="region of interest" description="Disordered" evidence="13">
    <location>
        <begin position="1180"/>
        <end position="1207"/>
    </location>
</feature>
<keyword evidence="9 14" id="KW-1133">Transmembrane helix</keyword>
<evidence type="ECO:0000256" key="1">
    <source>
        <dbReference type="ARBA" id="ARBA00004651"/>
    </source>
</evidence>
<dbReference type="Pfam" id="PF23283">
    <property type="entry name" value="D8C_UMOD"/>
    <property type="match status" value="5"/>
</dbReference>
<evidence type="ECO:0000259" key="17">
    <source>
        <dbReference type="PROSITE" id="PS50261"/>
    </source>
</evidence>
<dbReference type="FunFam" id="1.20.1070.10:FF:000054">
    <property type="entry name" value="Adhesion G protein-coupled receptor E3"/>
    <property type="match status" value="1"/>
</dbReference>
<dbReference type="Gene3D" id="2.60.220.50">
    <property type="match status" value="1"/>
</dbReference>
<feature type="region of interest" description="Disordered" evidence="13">
    <location>
        <begin position="1113"/>
        <end position="1164"/>
    </location>
</feature>
<keyword evidence="4" id="KW-0245">EGF-like domain</keyword>
<feature type="transmembrane region" description="Helical" evidence="14">
    <location>
        <begin position="1848"/>
        <end position="1866"/>
    </location>
</feature>
<evidence type="ECO:0000256" key="3">
    <source>
        <dbReference type="ARBA" id="ARBA00022475"/>
    </source>
</evidence>
<evidence type="ECO:0000256" key="4">
    <source>
        <dbReference type="ARBA" id="ARBA00022536"/>
    </source>
</evidence>
<dbReference type="InterPro" id="IPR057244">
    <property type="entry name" value="GAIN_B"/>
</dbReference>
<evidence type="ECO:0000256" key="8">
    <source>
        <dbReference type="ARBA" id="ARBA00022837"/>
    </source>
</evidence>
<feature type="compositionally biased region" description="Low complexity" evidence="13">
    <location>
        <begin position="1063"/>
        <end position="1073"/>
    </location>
</feature>
<evidence type="ECO:0000313" key="19">
    <source>
        <dbReference type="RefSeq" id="XP_026067694.1"/>
    </source>
</evidence>
<keyword evidence="12" id="KW-0325">Glycoprotein</keyword>
<comment type="similarity">
    <text evidence="2">Belongs to the G-protein coupled receptor 2 family. Adhesion G-protein coupled receptor (ADGR) subfamily.</text>
</comment>
<dbReference type="Pfam" id="PF00002">
    <property type="entry name" value="7tm_2"/>
    <property type="match status" value="1"/>
</dbReference>
<dbReference type="KEGG" id="caua:113049479"/>
<proteinExistence type="inferred from homology"/>
<evidence type="ECO:0000256" key="10">
    <source>
        <dbReference type="ARBA" id="ARBA00023136"/>
    </source>
</evidence>
<dbReference type="GeneID" id="113049479"/>
<keyword evidence="7" id="KW-0677">Repeat</keyword>
<protein>
    <submittedName>
        <fullName evidence="19">Uncharacterized threonine-rich GPI-anchored glycoprotein PJ4664.02-like</fullName>
    </submittedName>
</protein>
<feature type="compositionally biased region" description="Low complexity" evidence="13">
    <location>
        <begin position="954"/>
        <end position="989"/>
    </location>
</feature>
<sequence length="1930" mass="209613">MSMDSPLNKSFIRAPTILLMLYVLTLNLALTTVAQEKTTPVDYNSSNPCFNYTVLDNPWRASNRQSYDRMCDTITWRGWYRLFLRGLNVKISDTCVMKYHCSTDIPLWIPDGHPTVEDGVVTRDVCGNWDNYCCYYGSYPIKVKACPGNYYVYELVSPTVCYSAYCADVSSINTSSSAVIPATLLTDYYSADPCYNYTVLDDPWRANSRQFYNYYYDNYYYNYYKCDTRVSWSGWYRLFINDVSAHIQDTCVAQYSCGTDIPLWIRGGHPTVEDGVVTRGVCGIWNNDCCYFGSYPIKVKACPGNYYVYELVSPTVCSSAYCADVSSINTSSTAVTAVTISTDYHSADPCNNYIVLDNPWRASNRQSYDRMCDTITWRGWYRLFLHGLNVQISDTCVMKYRCSTDIPLWIHGGHPRIDDGVVTRDVCGHWENYCCYYRSYPIKVKACPGNYYVYELVSPTKCNAAYCADVSSINTSSSAVIPATLLTDYYSADPCYNYTVLDDPWRANGRPDYNYHNYYKCDTTVTWSGWYRLFINGVSAHIADTCVAQYSCGTNIPLWIRGGHPTVEDGVVTRDVCSNNGIYCCYYGSYPIKVKACPGNYYVYELVRPTVCSSAYCADVSSINTSSIAVTPTTISTDYLSVNPCFNYTVLDNSWRATNNIYSSPMCDTSVTWRGWYRLLLNGLSAQIPDTCVPTYRCDTAAPLWIRGGHPTVEDGVVTRDVCSHWSSDCCYYTSFPIKVKACSGNYYVYELVSPTLCNSAYCAVINSITTSSTAITTETLPTAVTNISSTSTTVTPEMSSAVINSITTSSTAITTETLSTAVTNISSTATTVTPETSSAAVTDISSTEMNVTLEMSSSAVTNISSTSTTVTPEMSSADVSSITTSSTAITTETLSTAVTNISSTATTVTPETSSAAVTNISSTSTTVTPEMSSAVISITSVNPSTTVFLPPVTSTTSTSSTSTASLQPVTSTTSTSPSTAASLQPVTSTTSASSTFTASLQPFTSTRSTNLTSTVSLQPVIFTTSTGSTSTVPLQPVTSTTSTSPSTGEDDAGLHFSLQPFTSTTSSISTSTVPLQPVTSTTYTSSTSTDTSTTSTSSTTTLEHVAGLHSSFQPVTEPSTTSTSPTTTVSLQPVPSTTSTSPTPTVSLQPVTSTTSTSPTTVSLQPLTSTTYSISTSTVPIQPVTSTTSTSSTSTDTSTTSTSSTTTLEHVAGLHSSFQPVTEPSTTSTSPTTTVSLQPVTSTTSTSPTTVSLQQVTSTTSSISTSTVPIQPVTSTTSTSSTTTVSLQPVTSTTSTSPTTVSLQPLTSTTSSISTSTVPLQPVTSTTSTSPTTTISLQPITSTASTISTTTVSLQPVTSTLSTSTALVISTDHLQSFTSTVPLQSVTSTTSSIKDLNTTMLEDCKITGKCVENLLGLIENSTVEVLPLIEVTKILDVVLNATEKVVTSSSSDPNKLVSDGNHLLKASEKLVSMLVRPTNTSDNVNFTLDTVEGQVFMVGPQVTLDKIPRLDTSNSSVDIDLIGIAKNNNKTRSAAVAFMSYNMMENLLKPDFFSTPKDTIKTMMSTVISATLPKTTNTTLTKPVNFTLKHIREFDPNGSLSCVYWNINEWIVDGCSVLTTTSSYTVCSCEHLSTFALIMQTSRPPKSNSLMELLNLVCVIVGLVFFSLALLTFTLCRWSPGVNNVARINICISLLLAHLLFLLTQQFLSLIRPLQVLCAVISGLLQFLFLSGFVWMFIEAVLLFICMENLSQISSINRTVLSREFLCVMGYVVALVVVVVSVVVDPKGYGSEMCWIKIDKGFISSFLGPVCMILTTNTILFIKIVLTLNSTLKNLNSDISQIKQTKIMAFKTLAQFVVLGCSWILGFFTNDSEVLEILFLILNSQQGTFIFLIYCVLNNEVRQQYRKFFRCLCCGQKQQQYLLQREREK</sequence>
<dbReference type="GO" id="GO:0004930">
    <property type="term" value="F:G protein-coupled receptor activity"/>
    <property type="evidence" value="ECO:0007669"/>
    <property type="project" value="InterPro"/>
</dbReference>
<dbReference type="GO" id="GO:0005886">
    <property type="term" value="C:plasma membrane"/>
    <property type="evidence" value="ECO:0007669"/>
    <property type="project" value="UniProtKB-SubCell"/>
</dbReference>
<dbReference type="InterPro" id="IPR000203">
    <property type="entry name" value="GPS"/>
</dbReference>
<feature type="region of interest" description="Disordered" evidence="13">
    <location>
        <begin position="1026"/>
        <end position="1101"/>
    </location>
</feature>
<name>A0A6P6K624_CARAU</name>
<keyword evidence="10 14" id="KW-0472">Membrane</keyword>
<dbReference type="SUPFAM" id="SSF81321">
    <property type="entry name" value="Family A G protein-coupled receptor-like"/>
    <property type="match status" value="1"/>
</dbReference>
<feature type="domain" description="G-protein coupled receptors family 2 profile 2" evidence="17">
    <location>
        <begin position="1652"/>
        <end position="1899"/>
    </location>
</feature>
<evidence type="ECO:0000256" key="9">
    <source>
        <dbReference type="ARBA" id="ARBA00022989"/>
    </source>
</evidence>
<evidence type="ECO:0000256" key="5">
    <source>
        <dbReference type="ARBA" id="ARBA00022692"/>
    </source>
</evidence>
<feature type="transmembrane region" description="Helical" evidence="14">
    <location>
        <begin position="1654"/>
        <end position="1677"/>
    </location>
</feature>
<comment type="subcellular location">
    <subcellularLocation>
        <location evidence="1">Cell membrane</location>
        <topology evidence="1">Multi-pass membrane protein</topology>
    </subcellularLocation>
</comment>
<feature type="compositionally biased region" description="Low complexity" evidence="13">
    <location>
        <begin position="1080"/>
        <end position="1101"/>
    </location>
</feature>
<evidence type="ECO:0000259" key="16">
    <source>
        <dbReference type="PROSITE" id="PS50221"/>
    </source>
</evidence>